<gene>
    <name evidence="2" type="primary">neuC</name>
    <name evidence="2" type="ORF">ACFQMJ_32575</name>
</gene>
<dbReference type="NCBIfam" id="TIGR03568">
    <property type="entry name" value="NeuC_NnaA"/>
    <property type="match status" value="1"/>
</dbReference>
<dbReference type="GO" id="GO:0016798">
    <property type="term" value="F:hydrolase activity, acting on glycosyl bonds"/>
    <property type="evidence" value="ECO:0007669"/>
    <property type="project" value="UniProtKB-KW"/>
</dbReference>
<sequence length="395" mass="43211">MTLDQGRRIAVVTGTRAEYGLLTPLLGELRDDPAIELLLIVTGMHLSPEFGLTMQQIVDDGFAIDAKVEMLLSSDTPVGITKSMGLALIGFADALDRLKPDLIVLLGDRYEIMTAAQAAMIANIPIAHLHGGESTEGAIDEAIRHSITKISHLHFTSAEPYRQRVIQLGEDPQRVYNVGAIGLDNIRKIKLLEKDELERALDFKLGEVNLLVTYHPLTLSKQSSSELMTQLLTALERFPQAKIVFTKPNSDTDGRIIAKMMDEYAASHPDRVKCFTSLGQLRYLSALRYVKAVVGNSSSGIIEAPMFRVPTVNIGSRQAGRIKAASVLDCGSSSEEIVATIQWALSDTFSESLSDVVSLYGEGNAAPKIKRVLKSVKLEGLLMKSFYDLRSEAII</sequence>
<dbReference type="CDD" id="cd03786">
    <property type="entry name" value="GTB_UDP-GlcNAc_2-Epimerase"/>
    <property type="match status" value="1"/>
</dbReference>
<dbReference type="RefSeq" id="WP_378048958.1">
    <property type="nucleotide sequence ID" value="NZ_JBHMDN010000019.1"/>
</dbReference>
<dbReference type="Gene3D" id="3.40.50.2000">
    <property type="entry name" value="Glycogen Phosphorylase B"/>
    <property type="match status" value="2"/>
</dbReference>
<dbReference type="Proteomes" id="UP001596378">
    <property type="component" value="Unassembled WGS sequence"/>
</dbReference>
<keyword evidence="2" id="KW-0378">Hydrolase</keyword>
<feature type="domain" description="UDP-N-acetylglucosamine 2-epimerase" evidence="1">
    <location>
        <begin position="28"/>
        <end position="374"/>
    </location>
</feature>
<evidence type="ECO:0000313" key="3">
    <source>
        <dbReference type="Proteomes" id="UP001596378"/>
    </source>
</evidence>
<dbReference type="PANTHER" id="PTHR43174:SF3">
    <property type="entry name" value="UDP-N-ACETYLGLUCOSAMINE 2-EPIMERASE"/>
    <property type="match status" value="1"/>
</dbReference>
<protein>
    <submittedName>
        <fullName evidence="2">UDP-N-acetylglucosamine 2-epimerase</fullName>
        <ecNumber evidence="2">3.2.1.183</ecNumber>
    </submittedName>
</protein>
<dbReference type="SUPFAM" id="SSF53756">
    <property type="entry name" value="UDP-Glycosyltransferase/glycogen phosphorylase"/>
    <property type="match status" value="1"/>
</dbReference>
<dbReference type="PANTHER" id="PTHR43174">
    <property type="entry name" value="UDP-N-ACETYLGLUCOSAMINE 2-EPIMERASE"/>
    <property type="match status" value="1"/>
</dbReference>
<accession>A0ABW2FMS8</accession>
<keyword evidence="2" id="KW-0326">Glycosidase</keyword>
<dbReference type="EC" id="3.2.1.183" evidence="2"/>
<name>A0ABW2FMS8_9BACL</name>
<dbReference type="EMBL" id="JBHTAI010000032">
    <property type="protein sequence ID" value="MFC7153284.1"/>
    <property type="molecule type" value="Genomic_DNA"/>
</dbReference>
<evidence type="ECO:0000259" key="1">
    <source>
        <dbReference type="Pfam" id="PF02350"/>
    </source>
</evidence>
<keyword evidence="3" id="KW-1185">Reference proteome</keyword>
<proteinExistence type="predicted"/>
<dbReference type="Pfam" id="PF02350">
    <property type="entry name" value="Epimerase_2"/>
    <property type="match status" value="1"/>
</dbReference>
<organism evidence="2 3">
    <name type="scientific">Cohnella cellulosilytica</name>
    <dbReference type="NCBI Taxonomy" id="986710"/>
    <lineage>
        <taxon>Bacteria</taxon>
        <taxon>Bacillati</taxon>
        <taxon>Bacillota</taxon>
        <taxon>Bacilli</taxon>
        <taxon>Bacillales</taxon>
        <taxon>Paenibacillaceae</taxon>
        <taxon>Cohnella</taxon>
    </lineage>
</organism>
<dbReference type="InterPro" id="IPR020004">
    <property type="entry name" value="UDP-GlcNAc_Epase"/>
</dbReference>
<comment type="caution">
    <text evidence="2">The sequence shown here is derived from an EMBL/GenBank/DDBJ whole genome shotgun (WGS) entry which is preliminary data.</text>
</comment>
<dbReference type="InterPro" id="IPR029767">
    <property type="entry name" value="WecB-like"/>
</dbReference>
<evidence type="ECO:0000313" key="2">
    <source>
        <dbReference type="EMBL" id="MFC7153284.1"/>
    </source>
</evidence>
<reference evidence="3" key="1">
    <citation type="journal article" date="2019" name="Int. J. Syst. Evol. Microbiol.">
        <title>The Global Catalogue of Microorganisms (GCM) 10K type strain sequencing project: providing services to taxonomists for standard genome sequencing and annotation.</title>
        <authorList>
            <consortium name="The Broad Institute Genomics Platform"/>
            <consortium name="The Broad Institute Genome Sequencing Center for Infectious Disease"/>
            <person name="Wu L."/>
            <person name="Ma J."/>
        </authorList>
    </citation>
    <scope>NUCLEOTIDE SEQUENCE [LARGE SCALE GENOMIC DNA]</scope>
    <source>
        <strain evidence="3">KCTC 12907</strain>
    </source>
</reference>
<dbReference type="InterPro" id="IPR003331">
    <property type="entry name" value="UDP_GlcNAc_Epimerase_2_dom"/>
</dbReference>